<protein>
    <submittedName>
        <fullName evidence="5">Xylonolactonase</fullName>
        <ecNumber evidence="5">3.1.1.68</ecNumber>
    </submittedName>
</protein>
<evidence type="ECO:0000256" key="3">
    <source>
        <dbReference type="PIRSR" id="PIRSR605511-2"/>
    </source>
</evidence>
<dbReference type="PANTHER" id="PTHR10907">
    <property type="entry name" value="REGUCALCIN"/>
    <property type="match status" value="1"/>
</dbReference>
<dbReference type="InterPro" id="IPR011042">
    <property type="entry name" value="6-blade_b-propeller_TolB-like"/>
</dbReference>
<keyword evidence="3" id="KW-0862">Zinc</keyword>
<keyword evidence="6" id="KW-1185">Reference proteome</keyword>
<dbReference type="RefSeq" id="WP_045369181.1">
    <property type="nucleotide sequence ID" value="NZ_AP014648.1"/>
</dbReference>
<evidence type="ECO:0000259" key="4">
    <source>
        <dbReference type="Pfam" id="PF08450"/>
    </source>
</evidence>
<dbReference type="HOGENOM" id="CLU_036110_3_1_5"/>
<feature type="binding site" evidence="3">
    <location>
        <position position="170"/>
    </location>
    <ligand>
        <name>a divalent metal cation</name>
        <dbReference type="ChEBI" id="CHEBI:60240"/>
    </ligand>
</feature>
<reference evidence="5 6" key="1">
    <citation type="submission" date="2014-09" db="EMBL/GenBank/DDBJ databases">
        <title>Genome sequencing of Methyloceanibacter caenitepidi Gela4.</title>
        <authorList>
            <person name="Takeuchi M."/>
            <person name="Susumu S."/>
            <person name="Kamagata Y."/>
            <person name="Oshima K."/>
            <person name="Hattori M."/>
            <person name="Iwasaki W."/>
        </authorList>
    </citation>
    <scope>NUCLEOTIDE SEQUENCE [LARGE SCALE GENOMIC DNA]</scope>
    <source>
        <strain evidence="5 6">Gela4</strain>
    </source>
</reference>
<name>A0A0A8JZE8_9HYPH</name>
<keyword evidence="3" id="KW-0479">Metal-binding</keyword>
<dbReference type="GO" id="GO:0050402">
    <property type="term" value="F:xylono-1,4-lactonase activity"/>
    <property type="evidence" value="ECO:0007669"/>
    <property type="project" value="UniProtKB-EC"/>
</dbReference>
<dbReference type="Pfam" id="PF08450">
    <property type="entry name" value="SGL"/>
    <property type="match status" value="1"/>
</dbReference>
<dbReference type="InterPro" id="IPR005511">
    <property type="entry name" value="SMP-30"/>
</dbReference>
<dbReference type="AlphaFoldDB" id="A0A0A8JZE8"/>
<dbReference type="PRINTS" id="PR01790">
    <property type="entry name" value="SMP30FAMILY"/>
</dbReference>
<evidence type="ECO:0000313" key="6">
    <source>
        <dbReference type="Proteomes" id="UP000031643"/>
    </source>
</evidence>
<accession>A0A0A8JZE8</accession>
<dbReference type="Proteomes" id="UP000031643">
    <property type="component" value="Chromosome"/>
</dbReference>
<proteinExistence type="inferred from homology"/>
<organism evidence="5 6">
    <name type="scientific">Methyloceanibacter caenitepidi</name>
    <dbReference type="NCBI Taxonomy" id="1384459"/>
    <lineage>
        <taxon>Bacteria</taxon>
        <taxon>Pseudomonadati</taxon>
        <taxon>Pseudomonadota</taxon>
        <taxon>Alphaproteobacteria</taxon>
        <taxon>Hyphomicrobiales</taxon>
        <taxon>Hyphomicrobiaceae</taxon>
        <taxon>Methyloceanibacter</taxon>
    </lineage>
</organism>
<evidence type="ECO:0000256" key="2">
    <source>
        <dbReference type="PIRSR" id="PIRSR605511-1"/>
    </source>
</evidence>
<feature type="binding site" evidence="3">
    <location>
        <position position="122"/>
    </location>
    <ligand>
        <name>substrate</name>
    </ligand>
</feature>
<comment type="similarity">
    <text evidence="1">Belongs to the SMP-30/CGR1 family.</text>
</comment>
<gene>
    <name evidence="5" type="ORF">GL4_0247</name>
</gene>
<dbReference type="InterPro" id="IPR013658">
    <property type="entry name" value="SGL"/>
</dbReference>
<dbReference type="SUPFAM" id="SSF63829">
    <property type="entry name" value="Calcium-dependent phosphotriesterase"/>
    <property type="match status" value="1"/>
</dbReference>
<feature type="active site" description="Proton donor/acceptor" evidence="2">
    <location>
        <position position="219"/>
    </location>
</feature>
<sequence>MNTFVSEAPAIAADVTCIWRAGAVLGEGPVWHDAEKRLYWTDIKSSRLHAYRPADGNMQQWELPCRVGSVGVPPANWVPPSEFAGTALLACGDWGLMWLGVSTKEVTATPIADPESDLLENRYNDGKIGPDGRYWAGSMHDAETEATGSLYAFTPAGQSMRLDTGYHVTNGPAFSPDGRTVYHNDSALQTIYAFDLNQDGTIGNKRVLARFGPDEGYPDGMTTDRDGNLWVAIWGGARIEKVSPQGERLGRVAIPTPQVTSCAFQGDDETVLYATSAKIGLEAPEPLAGGLFRITLA</sequence>
<evidence type="ECO:0000313" key="5">
    <source>
        <dbReference type="EMBL" id="BAQ15717.1"/>
    </source>
</evidence>
<dbReference type="PANTHER" id="PTHR10907:SF47">
    <property type="entry name" value="REGUCALCIN"/>
    <property type="match status" value="1"/>
</dbReference>
<dbReference type="EC" id="3.1.1.68" evidence="5"/>
<dbReference type="GO" id="GO:0005509">
    <property type="term" value="F:calcium ion binding"/>
    <property type="evidence" value="ECO:0007669"/>
    <property type="project" value="TreeGrafter"/>
</dbReference>
<feature type="binding site" evidence="3">
    <location>
        <position position="219"/>
    </location>
    <ligand>
        <name>a divalent metal cation</name>
        <dbReference type="ChEBI" id="CHEBI:60240"/>
    </ligand>
</feature>
<dbReference type="STRING" id="1384459.GL4_0247"/>
<feature type="binding site" evidence="3">
    <location>
        <position position="27"/>
    </location>
    <ligand>
        <name>a divalent metal cation</name>
        <dbReference type="ChEBI" id="CHEBI:60240"/>
    </ligand>
</feature>
<dbReference type="KEGG" id="mcg:GL4_0247"/>
<keyword evidence="5" id="KW-0378">Hydrolase</keyword>
<feature type="domain" description="SMP-30/Gluconolactonase/LRE-like region" evidence="4">
    <location>
        <begin position="25"/>
        <end position="277"/>
    </location>
</feature>
<dbReference type="EMBL" id="AP014648">
    <property type="protein sequence ID" value="BAQ15717.1"/>
    <property type="molecule type" value="Genomic_DNA"/>
</dbReference>
<dbReference type="Gene3D" id="2.120.10.30">
    <property type="entry name" value="TolB, C-terminal domain"/>
    <property type="match status" value="1"/>
</dbReference>
<evidence type="ECO:0000256" key="1">
    <source>
        <dbReference type="ARBA" id="ARBA00008853"/>
    </source>
</evidence>
<dbReference type="GO" id="GO:0004341">
    <property type="term" value="F:gluconolactonase activity"/>
    <property type="evidence" value="ECO:0007669"/>
    <property type="project" value="TreeGrafter"/>
</dbReference>
<dbReference type="GO" id="GO:0019853">
    <property type="term" value="P:L-ascorbic acid biosynthetic process"/>
    <property type="evidence" value="ECO:0007669"/>
    <property type="project" value="TreeGrafter"/>
</dbReference>
<feature type="binding site" evidence="3">
    <location>
        <position position="124"/>
    </location>
    <ligand>
        <name>substrate</name>
    </ligand>
</feature>
<dbReference type="OrthoDB" id="2633250at2"/>
<comment type="cofactor">
    <cofactor evidence="3">
        <name>Zn(2+)</name>
        <dbReference type="ChEBI" id="CHEBI:29105"/>
    </cofactor>
    <text evidence="3">Binds 1 divalent metal cation per subunit.</text>
</comment>